<gene>
    <name evidence="1" type="ORF">M011DRAFT_114321</name>
</gene>
<sequence length="164" mass="18151">MLRRIHVRVRDFSDATLFRHVSGLALCNSALHSGRSLAVAQASFTIRLLRNVKVHAPEQALCPFCALAYCGQQKDSDSASIAKRHRVLLVSIRVSDLCSHNHLVEKLKVCLMNHSRVLLARLSASQRQLTPIQAARVSPSPLSPVVLTPYQIPHCMVVQRSPCS</sequence>
<evidence type="ECO:0000313" key="1">
    <source>
        <dbReference type="EMBL" id="KAF2751436.1"/>
    </source>
</evidence>
<accession>A0A6A6VNV9</accession>
<reference evidence="1" key="1">
    <citation type="journal article" date="2020" name="Stud. Mycol.">
        <title>101 Dothideomycetes genomes: a test case for predicting lifestyles and emergence of pathogens.</title>
        <authorList>
            <person name="Haridas S."/>
            <person name="Albert R."/>
            <person name="Binder M."/>
            <person name="Bloem J."/>
            <person name="Labutti K."/>
            <person name="Salamov A."/>
            <person name="Andreopoulos B."/>
            <person name="Baker S."/>
            <person name="Barry K."/>
            <person name="Bills G."/>
            <person name="Bluhm B."/>
            <person name="Cannon C."/>
            <person name="Castanera R."/>
            <person name="Culley D."/>
            <person name="Daum C."/>
            <person name="Ezra D."/>
            <person name="Gonzalez J."/>
            <person name="Henrissat B."/>
            <person name="Kuo A."/>
            <person name="Liang C."/>
            <person name="Lipzen A."/>
            <person name="Lutzoni F."/>
            <person name="Magnuson J."/>
            <person name="Mondo S."/>
            <person name="Nolan M."/>
            <person name="Ohm R."/>
            <person name="Pangilinan J."/>
            <person name="Park H.-J."/>
            <person name="Ramirez L."/>
            <person name="Alfaro M."/>
            <person name="Sun H."/>
            <person name="Tritt A."/>
            <person name="Yoshinaga Y."/>
            <person name="Zwiers L.-H."/>
            <person name="Turgeon B."/>
            <person name="Goodwin S."/>
            <person name="Spatafora J."/>
            <person name="Crous P."/>
            <person name="Grigoriev I."/>
        </authorList>
    </citation>
    <scope>NUCLEOTIDE SEQUENCE</scope>
    <source>
        <strain evidence="1">CBS 119925</strain>
    </source>
</reference>
<dbReference type="AlphaFoldDB" id="A0A6A6VNV9"/>
<dbReference type="EMBL" id="MU006562">
    <property type="protein sequence ID" value="KAF2751436.1"/>
    <property type="molecule type" value="Genomic_DNA"/>
</dbReference>
<proteinExistence type="predicted"/>
<organism evidence="1 2">
    <name type="scientific">Sporormia fimetaria CBS 119925</name>
    <dbReference type="NCBI Taxonomy" id="1340428"/>
    <lineage>
        <taxon>Eukaryota</taxon>
        <taxon>Fungi</taxon>
        <taxon>Dikarya</taxon>
        <taxon>Ascomycota</taxon>
        <taxon>Pezizomycotina</taxon>
        <taxon>Dothideomycetes</taxon>
        <taxon>Pleosporomycetidae</taxon>
        <taxon>Pleosporales</taxon>
        <taxon>Sporormiaceae</taxon>
        <taxon>Sporormia</taxon>
    </lineage>
</organism>
<keyword evidence="2" id="KW-1185">Reference proteome</keyword>
<name>A0A6A6VNV9_9PLEO</name>
<evidence type="ECO:0000313" key="2">
    <source>
        <dbReference type="Proteomes" id="UP000799440"/>
    </source>
</evidence>
<protein>
    <submittedName>
        <fullName evidence="1">Uncharacterized protein</fullName>
    </submittedName>
</protein>
<dbReference type="Proteomes" id="UP000799440">
    <property type="component" value="Unassembled WGS sequence"/>
</dbReference>